<evidence type="ECO:0000256" key="3">
    <source>
        <dbReference type="RuleBase" id="RU003494"/>
    </source>
</evidence>
<gene>
    <name evidence="6" type="ordered locus">Mnod_1887</name>
</gene>
<dbReference type="RefSeq" id="WP_015928567.1">
    <property type="nucleotide sequence ID" value="NC_011894.1"/>
</dbReference>
<dbReference type="InterPro" id="IPR036282">
    <property type="entry name" value="Glutathione-S-Trfase_C_sf"/>
</dbReference>
<organism evidence="6 7">
    <name type="scientific">Methylobacterium nodulans (strain LMG 21967 / CNCM I-2342 / ORS 2060)</name>
    <dbReference type="NCBI Taxonomy" id="460265"/>
    <lineage>
        <taxon>Bacteria</taxon>
        <taxon>Pseudomonadati</taxon>
        <taxon>Pseudomonadota</taxon>
        <taxon>Alphaproteobacteria</taxon>
        <taxon>Hyphomicrobiales</taxon>
        <taxon>Methylobacteriaceae</taxon>
        <taxon>Methylobacterium</taxon>
    </lineage>
</organism>
<dbReference type="SUPFAM" id="SSF52833">
    <property type="entry name" value="Thioredoxin-like"/>
    <property type="match status" value="1"/>
</dbReference>
<dbReference type="eggNOG" id="COG0625">
    <property type="taxonomic scope" value="Bacteria"/>
</dbReference>
<dbReference type="SFLD" id="SFLDG01150">
    <property type="entry name" value="Main.1:_Beta-like"/>
    <property type="match status" value="1"/>
</dbReference>
<dbReference type="Pfam" id="PF02798">
    <property type="entry name" value="GST_N"/>
    <property type="match status" value="1"/>
</dbReference>
<name>B8IS64_METNO</name>
<dbReference type="PROSITE" id="PS50405">
    <property type="entry name" value="GST_CTER"/>
    <property type="match status" value="1"/>
</dbReference>
<dbReference type="GO" id="GO:0016740">
    <property type="term" value="F:transferase activity"/>
    <property type="evidence" value="ECO:0007669"/>
    <property type="project" value="UniProtKB-KW"/>
</dbReference>
<accession>B8IS64</accession>
<dbReference type="InterPro" id="IPR004046">
    <property type="entry name" value="GST_C"/>
</dbReference>
<dbReference type="OrthoDB" id="9810080at2"/>
<dbReference type="InterPro" id="IPR004045">
    <property type="entry name" value="Glutathione_S-Trfase_N"/>
</dbReference>
<dbReference type="InterPro" id="IPR036249">
    <property type="entry name" value="Thioredoxin-like_sf"/>
</dbReference>
<dbReference type="Gene3D" id="3.40.30.10">
    <property type="entry name" value="Glutaredoxin"/>
    <property type="match status" value="1"/>
</dbReference>
<dbReference type="FunFam" id="3.40.30.10:FF:000039">
    <property type="entry name" value="Glutathione S-transferase domain"/>
    <property type="match status" value="1"/>
</dbReference>
<dbReference type="PROSITE" id="PS50404">
    <property type="entry name" value="GST_NTER"/>
    <property type="match status" value="1"/>
</dbReference>
<dbReference type="PANTHER" id="PTHR44051">
    <property type="entry name" value="GLUTATHIONE S-TRANSFERASE-RELATED"/>
    <property type="match status" value="1"/>
</dbReference>
<evidence type="ECO:0000256" key="1">
    <source>
        <dbReference type="ARBA" id="ARBA00007409"/>
    </source>
</evidence>
<keyword evidence="2 6" id="KW-0808">Transferase</keyword>
<protein>
    <submittedName>
        <fullName evidence="6">Glutathione S-transferase domain protein</fullName>
    </submittedName>
</protein>
<reference evidence="6 7" key="1">
    <citation type="submission" date="2009-01" db="EMBL/GenBank/DDBJ databases">
        <title>Complete sequence of chromosome of Methylobacterium nodulans ORS 2060.</title>
        <authorList>
            <consortium name="US DOE Joint Genome Institute"/>
            <person name="Lucas S."/>
            <person name="Copeland A."/>
            <person name="Lapidus A."/>
            <person name="Glavina del Rio T."/>
            <person name="Dalin E."/>
            <person name="Tice H."/>
            <person name="Bruce D."/>
            <person name="Goodwin L."/>
            <person name="Pitluck S."/>
            <person name="Sims D."/>
            <person name="Brettin T."/>
            <person name="Detter J.C."/>
            <person name="Han C."/>
            <person name="Larimer F."/>
            <person name="Land M."/>
            <person name="Hauser L."/>
            <person name="Kyrpides N."/>
            <person name="Ivanova N."/>
            <person name="Marx C.J."/>
            <person name="Richardson P."/>
        </authorList>
    </citation>
    <scope>NUCLEOTIDE SEQUENCE [LARGE SCALE GENOMIC DNA]</scope>
    <source>
        <strain evidence="7">LMG 21967 / CNCM I-2342 / ORS 2060</strain>
    </source>
</reference>
<dbReference type="Pfam" id="PF00043">
    <property type="entry name" value="GST_C"/>
    <property type="match status" value="1"/>
</dbReference>
<sequence length="206" mass="22665">MRRLWGRLSSVNVQKAVWALEELSLAYERVEAGGAFGRVREPAYLALNPNGLVPVLEEDGYVLWESNAILRYVASGHGRGTLWPEDLRVRGHVDQWLDWQATTFTPAMRDAFWQTVRVPAGERDAGLIARSVAATEEAASILDAHFAGRSFAVGDAFTAADIALGCAAHRWLHLAVDRQPRPHLLAWYARVAARPAAATVLTTPIT</sequence>
<evidence type="ECO:0000256" key="2">
    <source>
        <dbReference type="ARBA" id="ARBA00022679"/>
    </source>
</evidence>
<dbReference type="STRING" id="460265.Mnod_1887"/>
<dbReference type="SFLD" id="SFLDG00358">
    <property type="entry name" value="Main_(cytGST)"/>
    <property type="match status" value="1"/>
</dbReference>
<dbReference type="SFLD" id="SFLDS00019">
    <property type="entry name" value="Glutathione_Transferase_(cytos"/>
    <property type="match status" value="1"/>
</dbReference>
<dbReference type="EMBL" id="CP001349">
    <property type="protein sequence ID" value="ACL56876.1"/>
    <property type="molecule type" value="Genomic_DNA"/>
</dbReference>
<dbReference type="InterPro" id="IPR040079">
    <property type="entry name" value="Glutathione_S-Trfase"/>
</dbReference>
<dbReference type="InterPro" id="IPR010987">
    <property type="entry name" value="Glutathione-S-Trfase_C-like"/>
</dbReference>
<proteinExistence type="inferred from homology"/>
<keyword evidence="7" id="KW-1185">Reference proteome</keyword>
<comment type="similarity">
    <text evidence="1 3">Belongs to the GST superfamily.</text>
</comment>
<evidence type="ECO:0000259" key="5">
    <source>
        <dbReference type="PROSITE" id="PS50405"/>
    </source>
</evidence>
<dbReference type="PANTHER" id="PTHR44051:SF19">
    <property type="entry name" value="DISULFIDE-BOND OXIDOREDUCTASE YFCG"/>
    <property type="match status" value="1"/>
</dbReference>
<dbReference type="AlphaFoldDB" id="B8IS64"/>
<dbReference type="HOGENOM" id="CLU_011226_6_2_5"/>
<feature type="domain" description="GST N-terminal" evidence="4">
    <location>
        <begin position="1"/>
        <end position="81"/>
    </location>
</feature>
<dbReference type="KEGG" id="mno:Mnod_1887"/>
<dbReference type="SUPFAM" id="SSF47616">
    <property type="entry name" value="GST C-terminal domain-like"/>
    <property type="match status" value="1"/>
</dbReference>
<evidence type="ECO:0000313" key="6">
    <source>
        <dbReference type="EMBL" id="ACL56876.1"/>
    </source>
</evidence>
<evidence type="ECO:0000313" key="7">
    <source>
        <dbReference type="Proteomes" id="UP000008207"/>
    </source>
</evidence>
<dbReference type="Gene3D" id="1.20.1050.10">
    <property type="match status" value="1"/>
</dbReference>
<dbReference type="Proteomes" id="UP000008207">
    <property type="component" value="Chromosome"/>
</dbReference>
<evidence type="ECO:0000259" key="4">
    <source>
        <dbReference type="PROSITE" id="PS50404"/>
    </source>
</evidence>
<dbReference type="CDD" id="cd03047">
    <property type="entry name" value="GST_N_2"/>
    <property type="match status" value="1"/>
</dbReference>
<feature type="domain" description="GST C-terminal" evidence="5">
    <location>
        <begin position="86"/>
        <end position="206"/>
    </location>
</feature>